<dbReference type="PANTHER" id="PTHR43708:SF5">
    <property type="entry name" value="CONSERVED EXPRESSED OXIDOREDUCTASE (EUROFUNG)-RELATED"/>
    <property type="match status" value="1"/>
</dbReference>
<organism evidence="5 6">
    <name type="scientific">Aromatoleum toluolicum</name>
    <dbReference type="NCBI Taxonomy" id="90060"/>
    <lineage>
        <taxon>Bacteria</taxon>
        <taxon>Pseudomonadati</taxon>
        <taxon>Pseudomonadota</taxon>
        <taxon>Betaproteobacteria</taxon>
        <taxon>Rhodocyclales</taxon>
        <taxon>Rhodocyclaceae</taxon>
        <taxon>Aromatoleum</taxon>
    </lineage>
</organism>
<dbReference type="Proteomes" id="UP000634522">
    <property type="component" value="Unassembled WGS sequence"/>
</dbReference>
<evidence type="ECO:0000313" key="6">
    <source>
        <dbReference type="Proteomes" id="UP000634522"/>
    </source>
</evidence>
<dbReference type="NCBIfam" id="NF008607">
    <property type="entry name" value="PRK11579.1"/>
    <property type="match status" value="1"/>
</dbReference>
<dbReference type="InterPro" id="IPR004104">
    <property type="entry name" value="Gfo/Idh/MocA-like_OxRdtase_C"/>
</dbReference>
<dbReference type="InterPro" id="IPR000683">
    <property type="entry name" value="Gfo/Idh/MocA-like_OxRdtase_N"/>
</dbReference>
<evidence type="ECO:0000259" key="4">
    <source>
        <dbReference type="Pfam" id="PF02894"/>
    </source>
</evidence>
<dbReference type="Pfam" id="PF02894">
    <property type="entry name" value="GFO_IDH_MocA_C"/>
    <property type="match status" value="1"/>
</dbReference>
<comment type="caution">
    <text evidence="5">The sequence shown here is derived from an EMBL/GenBank/DDBJ whole genome shotgun (WGS) entry which is preliminary data.</text>
</comment>
<dbReference type="Pfam" id="PF01408">
    <property type="entry name" value="GFO_IDH_MocA"/>
    <property type="match status" value="1"/>
</dbReference>
<reference evidence="5 6" key="1">
    <citation type="submission" date="2019-12" db="EMBL/GenBank/DDBJ databases">
        <title>Comparative genomics gives insights into the taxonomy of the Azoarcus-Aromatoleum group and reveals separate origins of nif in the plant-associated Azoarcus and non-plant-associated Aromatoleum sub-groups.</title>
        <authorList>
            <person name="Lafos M."/>
            <person name="Maluk M."/>
            <person name="Batista M."/>
            <person name="Junghare M."/>
            <person name="Carmona M."/>
            <person name="Faoro H."/>
            <person name="Cruz L.M."/>
            <person name="Battistoni F."/>
            <person name="De Souza E."/>
            <person name="Pedrosa F."/>
            <person name="Chen W.-M."/>
            <person name="Poole P.S."/>
            <person name="Dixon R.A."/>
            <person name="James E.K."/>
        </authorList>
    </citation>
    <scope>NUCLEOTIDE SEQUENCE [LARGE SCALE GENOMIC DNA]</scope>
    <source>
        <strain evidence="5 6">T</strain>
    </source>
</reference>
<evidence type="ECO:0000256" key="1">
    <source>
        <dbReference type="ARBA" id="ARBA00010928"/>
    </source>
</evidence>
<protein>
    <submittedName>
        <fullName evidence="5">Oxidoreductase</fullName>
    </submittedName>
</protein>
<gene>
    <name evidence="5" type="ORF">GPA27_12340</name>
</gene>
<dbReference type="SUPFAM" id="SSF51735">
    <property type="entry name" value="NAD(P)-binding Rossmann-fold domains"/>
    <property type="match status" value="1"/>
</dbReference>
<dbReference type="InterPro" id="IPR036291">
    <property type="entry name" value="NAD(P)-bd_dom_sf"/>
</dbReference>
<dbReference type="Gene3D" id="3.40.50.720">
    <property type="entry name" value="NAD(P)-binding Rossmann-like Domain"/>
    <property type="match status" value="1"/>
</dbReference>
<dbReference type="Gene3D" id="3.30.360.10">
    <property type="entry name" value="Dihydrodipicolinate Reductase, domain 2"/>
    <property type="match status" value="1"/>
</dbReference>
<dbReference type="PANTHER" id="PTHR43708">
    <property type="entry name" value="CONSERVED EXPRESSED OXIDOREDUCTASE (EUROFUNG)"/>
    <property type="match status" value="1"/>
</dbReference>
<feature type="domain" description="Gfo/Idh/MocA-like oxidoreductase C-terminal" evidence="4">
    <location>
        <begin position="141"/>
        <end position="346"/>
    </location>
</feature>
<keyword evidence="2" id="KW-0560">Oxidoreductase</keyword>
<keyword evidence="6" id="KW-1185">Reference proteome</keyword>
<evidence type="ECO:0000313" key="5">
    <source>
        <dbReference type="EMBL" id="NMF98174.1"/>
    </source>
</evidence>
<dbReference type="InterPro" id="IPR051317">
    <property type="entry name" value="Gfo/Idh/MocA_oxidoreduct"/>
</dbReference>
<evidence type="ECO:0000256" key="2">
    <source>
        <dbReference type="ARBA" id="ARBA00023002"/>
    </source>
</evidence>
<evidence type="ECO:0000259" key="3">
    <source>
        <dbReference type="Pfam" id="PF01408"/>
    </source>
</evidence>
<sequence>MRHSMKSSPIEVALIGYGYAGRTIHMPLLCATPGLRLSVVASRQPDKVRADLPDASVVDDPLAALARPEVDLVVIASPNDSHAPLAEAALRAGKHVVVDKPFTVTLGQARHLAALAERQRRVLSVFQNRRWDSDFLALRAIVSEGKLGEIVHVESRFDRFRPLVRERWREQDVPGGGLWYDLGPHLVDQALQLFGLPERIGGLFGRMREGAQTPDWCQIQLDYGRPQMTLHASTLVGGGMPRFAVHGRGGSWVKYGLDVQESQLLAGMRPGDPGWGSDPLAGTFYPGDGSRCDEAVPVGDYAAYYAGVEAAIHSRGNNPVTPAQAVAVMAVIETATAAAEQGRMLPLPLTDAERENWNAGS</sequence>
<comment type="similarity">
    <text evidence="1">Belongs to the Gfo/Idh/MocA family.</text>
</comment>
<dbReference type="EMBL" id="WTVS01000023">
    <property type="protein sequence ID" value="NMF98174.1"/>
    <property type="molecule type" value="Genomic_DNA"/>
</dbReference>
<accession>A0ABX1NFZ5</accession>
<feature type="domain" description="Gfo/Idh/MocA-like oxidoreductase N-terminal" evidence="3">
    <location>
        <begin position="10"/>
        <end position="125"/>
    </location>
</feature>
<proteinExistence type="inferred from homology"/>
<name>A0ABX1NFZ5_9RHOO</name>